<evidence type="ECO:0000313" key="2">
    <source>
        <dbReference type="Proteomes" id="UP000094626"/>
    </source>
</evidence>
<dbReference type="SUPFAM" id="SSF159245">
    <property type="entry name" value="AttH-like"/>
    <property type="match status" value="1"/>
</dbReference>
<evidence type="ECO:0000313" key="1">
    <source>
        <dbReference type="EMBL" id="AOR80494.1"/>
    </source>
</evidence>
<name>A0A1D8AEF8_9SPHN</name>
<protein>
    <recommendedName>
        <fullName evidence="3">Secreted hydrolase</fullName>
    </recommendedName>
</protein>
<sequence length="404" mass="44622">MRAGYDLFDMGISRRATLGGGGMLLAGAMLPGVGALARESADKAPDAAKSSAVLFQMISAPLTLAYEGAFTRGREQFELFNDTGFLVRATAETGEDVQLWVFFYQQRGKEMVIDGDLTQTALVVTDFSGPDSEKMHDTPFINKGQSVEDYFAPGTMKIVETPTSVTWSIGGREMHTDGKTWRVTGEHAGVKTDLRFTPRGPGFFHVGRFEDLGTRPGAAGYQAHMNAEGLIEFRGRVLKVKGYAVHERIILSFPTLPPRLAKNRGAGSNWMHSFGDEFSFYILNAAEGGHATGMINMKSGEQYRAVGMENIIVEPTDVWVDPLTLQQLPRQWRITMKTPQGDLHATMSANGRGYYYWMREGGLMIVNQFAGVSDASFTPKDGKAIVSRQLAHNEFMRTFYEQHA</sequence>
<keyword evidence="1" id="KW-0614">Plasmid</keyword>
<dbReference type="Proteomes" id="UP000094626">
    <property type="component" value="Plasmid pSA2"/>
</dbReference>
<organism evidence="1 2">
    <name type="scientific">Novosphingobium resinovorum</name>
    <dbReference type="NCBI Taxonomy" id="158500"/>
    <lineage>
        <taxon>Bacteria</taxon>
        <taxon>Pseudomonadati</taxon>
        <taxon>Pseudomonadota</taxon>
        <taxon>Alphaproteobacteria</taxon>
        <taxon>Sphingomonadales</taxon>
        <taxon>Sphingomonadaceae</taxon>
        <taxon>Novosphingobium</taxon>
    </lineage>
</organism>
<dbReference type="AlphaFoldDB" id="A0A1D8AEF8"/>
<dbReference type="RefSeq" id="WP_069709881.1">
    <property type="nucleotide sequence ID" value="NZ_CP017077.1"/>
</dbReference>
<keyword evidence="2" id="KW-1185">Reference proteome</keyword>
<reference evidence="2" key="1">
    <citation type="journal article" date="2017" name="J. Biotechnol.">
        <title>Complete genome sequence of Novosphingobium resinovorum SA1, a versatile xenobiotic-degrading bacterium capable of utilizing sulfanilic acid.</title>
        <authorList>
            <person name="Hegedus B."/>
            <person name="Kos P.B."/>
            <person name="Balint B."/>
            <person name="Maroti G."/>
            <person name="Gan H.M."/>
            <person name="Perei K."/>
            <person name="Rakhely G."/>
        </authorList>
    </citation>
    <scope>NUCLEOTIDE SEQUENCE [LARGE SCALE GENOMIC DNA]</scope>
    <source>
        <strain evidence="2">SA1</strain>
    </source>
</reference>
<dbReference type="KEGG" id="nre:BES08_26930"/>
<geneLocation type="plasmid" evidence="1 2">
    <name>pSA2</name>
</geneLocation>
<dbReference type="EMBL" id="CP017077">
    <property type="protein sequence ID" value="AOR80494.1"/>
    <property type="molecule type" value="Genomic_DNA"/>
</dbReference>
<gene>
    <name evidence="1" type="ORF">BES08_26930</name>
</gene>
<accession>A0A1D8AEF8</accession>
<proteinExistence type="predicted"/>
<evidence type="ECO:0008006" key="3">
    <source>
        <dbReference type="Google" id="ProtNLM"/>
    </source>
</evidence>
<dbReference type="OrthoDB" id="5738727at2"/>